<gene>
    <name evidence="3" type="ORF">HCBG_03561</name>
</gene>
<feature type="region of interest" description="Disordered" evidence="1">
    <location>
        <begin position="62"/>
        <end position="109"/>
    </location>
</feature>
<dbReference type="Proteomes" id="UP000001631">
    <property type="component" value="Unassembled WGS sequence"/>
</dbReference>
<keyword evidence="2" id="KW-0732">Signal</keyword>
<feature type="compositionally biased region" description="Polar residues" evidence="1">
    <location>
        <begin position="68"/>
        <end position="80"/>
    </location>
</feature>
<name>C0NK81_AJECG</name>
<evidence type="ECO:0000313" key="3">
    <source>
        <dbReference type="EMBL" id="EEH08272.1"/>
    </source>
</evidence>
<sequence>MWFPTMLRLAVAVYQWWVQWATPTVGRATPPHPWAAVSAVEKWGQAALKAVERLARCLARTTHHAEPSSLTDGTLSSSRYTGSSPGGDGTTTASKPTDGSELLPSEAPEDTVHPLGCCRVGLMAVDTLRSLLALCARWSFVLIAVGASS</sequence>
<feature type="chain" id="PRO_5002900979" evidence="2">
    <location>
        <begin position="29"/>
        <end position="149"/>
    </location>
</feature>
<protein>
    <submittedName>
        <fullName evidence="3">Uncharacterized protein</fullName>
    </submittedName>
</protein>
<proteinExistence type="predicted"/>
<dbReference type="HOGENOM" id="CLU_1749083_0_0_1"/>
<accession>C0NK81</accession>
<dbReference type="AlphaFoldDB" id="C0NK81"/>
<reference evidence="3" key="1">
    <citation type="submission" date="2009-02" db="EMBL/GenBank/DDBJ databases">
        <title>The Genome Sequence of Ajellomyces capsulatus strain G186AR.</title>
        <authorList>
            <consortium name="The Broad Institute Genome Sequencing Platform"/>
            <person name="Champion M."/>
            <person name="Cuomo C."/>
            <person name="Ma L.-J."/>
            <person name="Henn M.R."/>
            <person name="Sil A."/>
            <person name="Goldman B."/>
            <person name="Young S.K."/>
            <person name="Kodira C.D."/>
            <person name="Zeng Q."/>
            <person name="Koehrsen M."/>
            <person name="Alvarado L."/>
            <person name="Berlin A."/>
            <person name="Borenstein D."/>
            <person name="Chen Z."/>
            <person name="Engels R."/>
            <person name="Freedman E."/>
            <person name="Gellesch M."/>
            <person name="Goldberg J."/>
            <person name="Griggs A."/>
            <person name="Gujja S."/>
            <person name="Heiman D."/>
            <person name="Hepburn T."/>
            <person name="Howarth C."/>
            <person name="Jen D."/>
            <person name="Larson L."/>
            <person name="Lewis B."/>
            <person name="Mehta T."/>
            <person name="Park D."/>
            <person name="Pearson M."/>
            <person name="Roberts A."/>
            <person name="Saif S."/>
            <person name="Shea T."/>
            <person name="Shenoy N."/>
            <person name="Sisk P."/>
            <person name="Stolte C."/>
            <person name="Sykes S."/>
            <person name="Walk T."/>
            <person name="White J."/>
            <person name="Yandava C."/>
            <person name="Klein B."/>
            <person name="McEwen J.G."/>
            <person name="Puccia R."/>
            <person name="Goldman G.H."/>
            <person name="Felipe M.S."/>
            <person name="Nino-Vega G."/>
            <person name="San-Blas G."/>
            <person name="Taylor J."/>
            <person name="Mendoza L."/>
            <person name="Galagan J."/>
            <person name="Nusbaum C."/>
            <person name="Birren B."/>
        </authorList>
    </citation>
    <scope>NUCLEOTIDE SEQUENCE</scope>
    <source>
        <strain evidence="3">G186AR</strain>
    </source>
</reference>
<evidence type="ECO:0000256" key="1">
    <source>
        <dbReference type="SAM" id="MobiDB-lite"/>
    </source>
</evidence>
<keyword evidence="4" id="KW-1185">Reference proteome</keyword>
<dbReference type="RefSeq" id="XP_045288753.1">
    <property type="nucleotide sequence ID" value="XM_045430610.1"/>
</dbReference>
<evidence type="ECO:0000256" key="2">
    <source>
        <dbReference type="SAM" id="SignalP"/>
    </source>
</evidence>
<feature type="signal peptide" evidence="2">
    <location>
        <begin position="1"/>
        <end position="28"/>
    </location>
</feature>
<dbReference type="GeneID" id="69036577"/>
<dbReference type="InParanoid" id="C0NK81"/>
<dbReference type="EMBL" id="GG663366">
    <property type="protein sequence ID" value="EEH08272.1"/>
    <property type="molecule type" value="Genomic_DNA"/>
</dbReference>
<organism evidence="3 4">
    <name type="scientific">Ajellomyces capsulatus (strain G186AR / H82 / ATCC MYA-2454 / RMSCC 2432)</name>
    <name type="common">Darling's disease fungus</name>
    <name type="synonym">Histoplasma capsulatum</name>
    <dbReference type="NCBI Taxonomy" id="447093"/>
    <lineage>
        <taxon>Eukaryota</taxon>
        <taxon>Fungi</taxon>
        <taxon>Dikarya</taxon>
        <taxon>Ascomycota</taxon>
        <taxon>Pezizomycotina</taxon>
        <taxon>Eurotiomycetes</taxon>
        <taxon>Eurotiomycetidae</taxon>
        <taxon>Onygenales</taxon>
        <taxon>Ajellomycetaceae</taxon>
        <taxon>Histoplasma</taxon>
    </lineage>
</organism>
<evidence type="ECO:0000313" key="4">
    <source>
        <dbReference type="Proteomes" id="UP000001631"/>
    </source>
</evidence>